<dbReference type="Pfam" id="PF03732">
    <property type="entry name" value="Retrotrans_gag"/>
    <property type="match status" value="1"/>
</dbReference>
<organism evidence="3 4">
    <name type="scientific">Rhododendron simsii</name>
    <name type="common">Sims's rhododendron</name>
    <dbReference type="NCBI Taxonomy" id="118357"/>
    <lineage>
        <taxon>Eukaryota</taxon>
        <taxon>Viridiplantae</taxon>
        <taxon>Streptophyta</taxon>
        <taxon>Embryophyta</taxon>
        <taxon>Tracheophyta</taxon>
        <taxon>Spermatophyta</taxon>
        <taxon>Magnoliopsida</taxon>
        <taxon>eudicotyledons</taxon>
        <taxon>Gunneridae</taxon>
        <taxon>Pentapetalae</taxon>
        <taxon>asterids</taxon>
        <taxon>Ericales</taxon>
        <taxon>Ericaceae</taxon>
        <taxon>Ericoideae</taxon>
        <taxon>Rhodoreae</taxon>
        <taxon>Rhododendron</taxon>
    </lineage>
</organism>
<name>A0A834LVF9_RHOSS</name>
<proteinExistence type="predicted"/>
<dbReference type="PANTHER" id="PTHR35046:SF18">
    <property type="entry name" value="RNA-DIRECTED DNA POLYMERASE"/>
    <property type="match status" value="1"/>
</dbReference>
<protein>
    <recommendedName>
        <fullName evidence="2">Retrotransposon gag domain-containing protein</fullName>
    </recommendedName>
</protein>
<evidence type="ECO:0000256" key="1">
    <source>
        <dbReference type="SAM" id="MobiDB-lite"/>
    </source>
</evidence>
<feature type="region of interest" description="Disordered" evidence="1">
    <location>
        <begin position="134"/>
        <end position="157"/>
    </location>
</feature>
<feature type="domain" description="Retrotransposon gag" evidence="2">
    <location>
        <begin position="294"/>
        <end position="373"/>
    </location>
</feature>
<sequence length="380" mass="43274">MSWSGQQDDDEELRLAAPDRLPTYDSLRKGMPNRVLDDGKIMQGEVDVTKLGNQEKKLLMDSVLKTAEEDNKRFLERLRERTDRSRSSISPLKSSSSCPIDTAVKLNRQEADIAGSSPPPDSSPRAAGDRIRHHRLLPDPSPMPPKGRGRGAGGRHGVADEAYERDNAALEAQLEARLAQLFDDKFNALTEQLVALTVARGAPQHQNPHSHRVNAENGDNVECEDGDNPFVVLRPQRKELGVVLDTFRRWESGFKLDIPEFKGCSQPDEFLDWVAAVEEILEFKEVPLDTRVSLVATKFRGRAATWWQQLKQTRERQGKEKIHSWEKLLKHMRASFLPHNYTRSLYQQLQNLRQGSKSVDDYTQEFYQLLARNDLLESQD</sequence>
<dbReference type="Proteomes" id="UP000626092">
    <property type="component" value="Unassembled WGS sequence"/>
</dbReference>
<evidence type="ECO:0000313" key="3">
    <source>
        <dbReference type="EMBL" id="KAF7149579.1"/>
    </source>
</evidence>
<evidence type="ECO:0000313" key="4">
    <source>
        <dbReference type="Proteomes" id="UP000626092"/>
    </source>
</evidence>
<evidence type="ECO:0000259" key="2">
    <source>
        <dbReference type="Pfam" id="PF03732"/>
    </source>
</evidence>
<dbReference type="InterPro" id="IPR005162">
    <property type="entry name" value="Retrotrans_gag_dom"/>
</dbReference>
<keyword evidence="4" id="KW-1185">Reference proteome</keyword>
<gene>
    <name evidence="3" type="ORF">RHSIM_Rhsim02G0208700</name>
</gene>
<reference evidence="3" key="1">
    <citation type="submission" date="2019-11" db="EMBL/GenBank/DDBJ databases">
        <authorList>
            <person name="Liu Y."/>
            <person name="Hou J."/>
            <person name="Li T.-Q."/>
            <person name="Guan C.-H."/>
            <person name="Wu X."/>
            <person name="Wu H.-Z."/>
            <person name="Ling F."/>
            <person name="Zhang R."/>
            <person name="Shi X.-G."/>
            <person name="Ren J.-P."/>
            <person name="Chen E.-F."/>
            <person name="Sun J.-M."/>
        </authorList>
    </citation>
    <scope>NUCLEOTIDE SEQUENCE</scope>
    <source>
        <strain evidence="3">Adult_tree_wgs_1</strain>
        <tissue evidence="3">Leaves</tissue>
    </source>
</reference>
<dbReference type="AlphaFoldDB" id="A0A834LVF9"/>
<feature type="region of interest" description="Disordered" evidence="1">
    <location>
        <begin position="69"/>
        <end position="100"/>
    </location>
</feature>
<accession>A0A834LVF9</accession>
<feature type="compositionally biased region" description="Low complexity" evidence="1">
    <location>
        <begin position="87"/>
        <end position="97"/>
    </location>
</feature>
<feature type="compositionally biased region" description="Basic and acidic residues" evidence="1">
    <location>
        <begin position="69"/>
        <end position="86"/>
    </location>
</feature>
<feature type="region of interest" description="Disordered" evidence="1">
    <location>
        <begin position="202"/>
        <end position="221"/>
    </location>
</feature>
<dbReference type="EMBL" id="WJXA01000002">
    <property type="protein sequence ID" value="KAF7149579.1"/>
    <property type="molecule type" value="Genomic_DNA"/>
</dbReference>
<comment type="caution">
    <text evidence="3">The sequence shown here is derived from an EMBL/GenBank/DDBJ whole genome shotgun (WGS) entry which is preliminary data.</text>
</comment>
<dbReference type="PANTHER" id="PTHR35046">
    <property type="entry name" value="ZINC KNUCKLE (CCHC-TYPE) FAMILY PROTEIN"/>
    <property type="match status" value="1"/>
</dbReference>
<dbReference type="OrthoDB" id="66620at2759"/>